<reference evidence="4" key="1">
    <citation type="journal article" date="2017" name="bioRxiv">
        <title>Comparative analysis of the genomes of Stylophora pistillata and Acropora digitifera provides evidence for extensive differences between species of corals.</title>
        <authorList>
            <person name="Voolstra C.R."/>
            <person name="Li Y."/>
            <person name="Liew Y.J."/>
            <person name="Baumgarten S."/>
            <person name="Zoccola D."/>
            <person name="Flot J.-F."/>
            <person name="Tambutte S."/>
            <person name="Allemand D."/>
            <person name="Aranda M."/>
        </authorList>
    </citation>
    <scope>NUCLEOTIDE SEQUENCE [LARGE SCALE GENOMIC DNA]</scope>
</reference>
<feature type="coiled-coil region" evidence="1">
    <location>
        <begin position="529"/>
        <end position="559"/>
    </location>
</feature>
<dbReference type="STRING" id="50429.A0A2B4S498"/>
<proteinExistence type="predicted"/>
<feature type="region of interest" description="Disordered" evidence="2">
    <location>
        <begin position="31"/>
        <end position="53"/>
    </location>
</feature>
<dbReference type="EMBL" id="LSMT01000208">
    <property type="protein sequence ID" value="PFX23417.1"/>
    <property type="molecule type" value="Genomic_DNA"/>
</dbReference>
<comment type="caution">
    <text evidence="3">The sequence shown here is derived from an EMBL/GenBank/DDBJ whole genome shotgun (WGS) entry which is preliminary data.</text>
</comment>
<evidence type="ECO:0000256" key="2">
    <source>
        <dbReference type="SAM" id="MobiDB-lite"/>
    </source>
</evidence>
<evidence type="ECO:0000313" key="3">
    <source>
        <dbReference type="EMBL" id="PFX23417.1"/>
    </source>
</evidence>
<gene>
    <name evidence="3" type="ORF">AWC38_SpisGene12032</name>
</gene>
<feature type="coiled-coil region" evidence="1">
    <location>
        <begin position="785"/>
        <end position="812"/>
    </location>
</feature>
<evidence type="ECO:0000256" key="1">
    <source>
        <dbReference type="SAM" id="Coils"/>
    </source>
</evidence>
<dbReference type="Proteomes" id="UP000225706">
    <property type="component" value="Unassembled WGS sequence"/>
</dbReference>
<dbReference type="PANTHER" id="PTHR33488">
    <property type="entry name" value="ZGC:162509"/>
    <property type="match status" value="1"/>
</dbReference>
<name>A0A2B4S498_STYPI</name>
<protein>
    <submittedName>
        <fullName evidence="3">Uncharacterized protein</fullName>
    </submittedName>
</protein>
<keyword evidence="4" id="KW-1185">Reference proteome</keyword>
<evidence type="ECO:0000313" key="4">
    <source>
        <dbReference type="Proteomes" id="UP000225706"/>
    </source>
</evidence>
<accession>A0A2B4S498</accession>
<dbReference type="PANTHER" id="PTHR33488:SF2">
    <property type="entry name" value="EARLY ENDOSOME ANTIGEN 1-LIKE"/>
    <property type="match status" value="1"/>
</dbReference>
<keyword evidence="1" id="KW-0175">Coiled coil</keyword>
<organism evidence="3 4">
    <name type="scientific">Stylophora pistillata</name>
    <name type="common">Smooth cauliflower coral</name>
    <dbReference type="NCBI Taxonomy" id="50429"/>
    <lineage>
        <taxon>Eukaryota</taxon>
        <taxon>Metazoa</taxon>
        <taxon>Cnidaria</taxon>
        <taxon>Anthozoa</taxon>
        <taxon>Hexacorallia</taxon>
        <taxon>Scleractinia</taxon>
        <taxon>Astrocoeniina</taxon>
        <taxon>Pocilloporidae</taxon>
        <taxon>Stylophora</taxon>
    </lineage>
</organism>
<sequence>MMKRLGTMENKEFEKYTRVFSDSKYKQGAKQRIAKAKRLATNKRREPRKVRRQTRSTIKIKANKTHIKNLSNKELTNDQINLLAKGLQFILTPATKQNQIRQQPLRDFDEFARRMRLIYIFRGEDKKTHPCHVKPTWIPPIQKSVALESYLEEVKSDLSEIGITKPKYNLLPAERKAQRALKCDSELNLKKADKGTTTVVMNKRDKILEGQTLLDNKDNYRPHASPMVKETDHKVRELIADLYNGNHIDMTKKWLCLTPNPPQIPEFYTLTQIHEPSPVGRPILSGCDGPTGKLSSFVDRLLQPIAQKQKSYLKDTTDFVNFTENTKVPENIMAEPSATVIDDVNKAMIRANSAHDKNETALLMMSPSMNWAEFLTPAPMSIALLGQLMLIAGEEDFSPESQKPKDGFQFIQHPGSFRACLLQVSNAGWRAFCEAHKNMDTIRLYSAQVPGQVKKVVRTLVSGSKEDVKDILPIELRKIDKNASECLELAKAVESKFEDVMHLTGELLEVSSAAMGHYEKTQEELQMKREIALTQEKSAREEIERAKEEQERLAKQVKDPKSQWDKAVDSMPSGWDLLGMQVVEGITKALTNAVETALPIVATDGLSMFSSVPSAFQGASTDAEPNLKEDSGAGGLVEVLETFPEKQDSKGYERDLIKPIRMVRLHMESLKKDWSTKTESKVDHKALKLLSKGLEICTNAERELADLNLSPDAMEKIAKNASDLRDDIFKFCTKVKAKVPTNPVYTKPPRQARNMADPAKSASSSAANMAVESARFKIAETRVLLEKQEMLHDQANKQLRESNKELSKVLQSLVEFSPEKIANFDQIRETLIKGIKALASVRERWQKLVEFFQTITNIIKIALDPEKDRATIEAKRRELLEGSQEAERAIMQLVTEAQERFHEKVGNRIKQFEEEMEKVLPPGNPARIKEINDSVANAVREADEDEELSAECF</sequence>
<dbReference type="AlphaFoldDB" id="A0A2B4S498"/>